<reference evidence="1" key="1">
    <citation type="journal article" date="2015" name="Nature">
        <title>Complex archaea that bridge the gap between prokaryotes and eukaryotes.</title>
        <authorList>
            <person name="Spang A."/>
            <person name="Saw J.H."/>
            <person name="Jorgensen S.L."/>
            <person name="Zaremba-Niedzwiedzka K."/>
            <person name="Martijn J."/>
            <person name="Lind A.E."/>
            <person name="van Eijk R."/>
            <person name="Schleper C."/>
            <person name="Guy L."/>
            <person name="Ettema T.J."/>
        </authorList>
    </citation>
    <scope>NUCLEOTIDE SEQUENCE</scope>
</reference>
<evidence type="ECO:0008006" key="2">
    <source>
        <dbReference type="Google" id="ProtNLM"/>
    </source>
</evidence>
<evidence type="ECO:0000313" key="1">
    <source>
        <dbReference type="EMBL" id="KKN29248.1"/>
    </source>
</evidence>
<dbReference type="Gene3D" id="3.40.50.10490">
    <property type="entry name" value="Glucose-6-phosphate isomerase like protein, domain 1"/>
    <property type="match status" value="1"/>
</dbReference>
<sequence length="72" mass="7913">MFKYLTVFCRFTPTDTLSISQNGETKGVINSINIGRKLGCLTIAITNYMASNLAKISDISLHLQCSIENSVL</sequence>
<gene>
    <name evidence="1" type="ORF">LCGC14_0846130</name>
</gene>
<dbReference type="SUPFAM" id="SSF53697">
    <property type="entry name" value="SIS domain"/>
    <property type="match status" value="1"/>
</dbReference>
<name>A0A0F9SIR9_9ZZZZ</name>
<accession>A0A0F9SIR9</accession>
<comment type="caution">
    <text evidence="1">The sequence shown here is derived from an EMBL/GenBank/DDBJ whole genome shotgun (WGS) entry which is preliminary data.</text>
</comment>
<dbReference type="GO" id="GO:0097367">
    <property type="term" value="F:carbohydrate derivative binding"/>
    <property type="evidence" value="ECO:0007669"/>
    <property type="project" value="InterPro"/>
</dbReference>
<organism evidence="1">
    <name type="scientific">marine sediment metagenome</name>
    <dbReference type="NCBI Taxonomy" id="412755"/>
    <lineage>
        <taxon>unclassified sequences</taxon>
        <taxon>metagenomes</taxon>
        <taxon>ecological metagenomes</taxon>
    </lineage>
</organism>
<proteinExistence type="predicted"/>
<protein>
    <recommendedName>
        <fullName evidence="2">SIS domain-containing protein</fullName>
    </recommendedName>
</protein>
<dbReference type="AlphaFoldDB" id="A0A0F9SIR9"/>
<dbReference type="GO" id="GO:1901135">
    <property type="term" value="P:carbohydrate derivative metabolic process"/>
    <property type="evidence" value="ECO:0007669"/>
    <property type="project" value="InterPro"/>
</dbReference>
<dbReference type="InterPro" id="IPR046348">
    <property type="entry name" value="SIS_dom_sf"/>
</dbReference>
<dbReference type="EMBL" id="LAZR01002500">
    <property type="protein sequence ID" value="KKN29248.1"/>
    <property type="molecule type" value="Genomic_DNA"/>
</dbReference>